<keyword evidence="6" id="KW-1185">Reference proteome</keyword>
<dbReference type="Gene3D" id="1.10.10.10">
    <property type="entry name" value="Winged helix-like DNA-binding domain superfamily/Winged helix DNA-binding domain"/>
    <property type="match status" value="1"/>
</dbReference>
<dbReference type="InterPro" id="IPR051011">
    <property type="entry name" value="Metal_resp_trans_reg"/>
</dbReference>
<protein>
    <submittedName>
        <fullName evidence="5">DNA-binding transcriptional ArsR family regulator</fullName>
    </submittedName>
</protein>
<dbReference type="GO" id="GO:0003677">
    <property type="term" value="F:DNA binding"/>
    <property type="evidence" value="ECO:0007669"/>
    <property type="project" value="UniProtKB-KW"/>
</dbReference>
<dbReference type="NCBIfam" id="NF033788">
    <property type="entry name" value="HTH_metalloreg"/>
    <property type="match status" value="1"/>
</dbReference>
<name>A0ABT9STM2_9GAMM</name>
<dbReference type="InterPro" id="IPR001845">
    <property type="entry name" value="HTH_ArsR_DNA-bd_dom"/>
</dbReference>
<dbReference type="PROSITE" id="PS50987">
    <property type="entry name" value="HTH_ARSR_2"/>
    <property type="match status" value="1"/>
</dbReference>
<dbReference type="Pfam" id="PF12840">
    <property type="entry name" value="HTH_20"/>
    <property type="match status" value="1"/>
</dbReference>
<dbReference type="SUPFAM" id="SSF46785">
    <property type="entry name" value="Winged helix' DNA-binding domain"/>
    <property type="match status" value="1"/>
</dbReference>
<organism evidence="5 6">
    <name type="scientific">Luteibacter jiangsuensis</name>
    <dbReference type="NCBI Taxonomy" id="637577"/>
    <lineage>
        <taxon>Bacteria</taxon>
        <taxon>Pseudomonadati</taxon>
        <taxon>Pseudomonadota</taxon>
        <taxon>Gammaproteobacteria</taxon>
        <taxon>Lysobacterales</taxon>
        <taxon>Rhodanobacteraceae</taxon>
        <taxon>Luteibacter</taxon>
    </lineage>
</organism>
<accession>A0ABT9STM2</accession>
<evidence type="ECO:0000259" key="4">
    <source>
        <dbReference type="PROSITE" id="PS50987"/>
    </source>
</evidence>
<dbReference type="PANTHER" id="PTHR43132">
    <property type="entry name" value="ARSENICAL RESISTANCE OPERON REPRESSOR ARSR-RELATED"/>
    <property type="match status" value="1"/>
</dbReference>
<evidence type="ECO:0000256" key="1">
    <source>
        <dbReference type="ARBA" id="ARBA00023015"/>
    </source>
</evidence>
<dbReference type="RefSeq" id="WP_306846990.1">
    <property type="nucleotide sequence ID" value="NZ_JAUSSK010000001.1"/>
</dbReference>
<dbReference type="PRINTS" id="PR00778">
    <property type="entry name" value="HTHARSR"/>
</dbReference>
<dbReference type="CDD" id="cd00090">
    <property type="entry name" value="HTH_ARSR"/>
    <property type="match status" value="1"/>
</dbReference>
<keyword evidence="3" id="KW-0804">Transcription</keyword>
<dbReference type="PANTHER" id="PTHR43132:SF2">
    <property type="entry name" value="ARSENICAL RESISTANCE OPERON REPRESSOR ARSR-RELATED"/>
    <property type="match status" value="1"/>
</dbReference>
<keyword evidence="1" id="KW-0805">Transcription regulation</keyword>
<keyword evidence="2 5" id="KW-0238">DNA-binding</keyword>
<feature type="domain" description="HTH arsR-type" evidence="4">
    <location>
        <begin position="1"/>
        <end position="95"/>
    </location>
</feature>
<dbReference type="EMBL" id="JAUSSK010000001">
    <property type="protein sequence ID" value="MDQ0008340.1"/>
    <property type="molecule type" value="Genomic_DNA"/>
</dbReference>
<sequence>MKTADTIKVLSALAQESRLAIFRLLVEQGPEGLPVGMIGERLGLPNATLSFHLKELLHAGLVTSRQSGRFIYYAPVISAIDELVDYLTENCCVGSGGTCAPAPAAKRPAAVKRGTKA</sequence>
<dbReference type="SMART" id="SM00418">
    <property type="entry name" value="HTH_ARSR"/>
    <property type="match status" value="1"/>
</dbReference>
<dbReference type="InterPro" id="IPR011991">
    <property type="entry name" value="ArsR-like_HTH"/>
</dbReference>
<dbReference type="Proteomes" id="UP001237737">
    <property type="component" value="Unassembled WGS sequence"/>
</dbReference>
<proteinExistence type="predicted"/>
<evidence type="ECO:0000256" key="3">
    <source>
        <dbReference type="ARBA" id="ARBA00023163"/>
    </source>
</evidence>
<dbReference type="InterPro" id="IPR036388">
    <property type="entry name" value="WH-like_DNA-bd_sf"/>
</dbReference>
<comment type="caution">
    <text evidence="5">The sequence shown here is derived from an EMBL/GenBank/DDBJ whole genome shotgun (WGS) entry which is preliminary data.</text>
</comment>
<dbReference type="InterPro" id="IPR036390">
    <property type="entry name" value="WH_DNA-bd_sf"/>
</dbReference>
<gene>
    <name evidence="5" type="ORF">J2T07_000499</name>
</gene>
<evidence type="ECO:0000256" key="2">
    <source>
        <dbReference type="ARBA" id="ARBA00023125"/>
    </source>
</evidence>
<reference evidence="5 6" key="1">
    <citation type="submission" date="2023-07" db="EMBL/GenBank/DDBJ databases">
        <title>Sorghum-associated microbial communities from plants grown in Nebraska, USA.</title>
        <authorList>
            <person name="Schachtman D."/>
        </authorList>
    </citation>
    <scope>NUCLEOTIDE SEQUENCE [LARGE SCALE GENOMIC DNA]</scope>
    <source>
        <strain evidence="5 6">CC60</strain>
    </source>
</reference>
<evidence type="ECO:0000313" key="6">
    <source>
        <dbReference type="Proteomes" id="UP001237737"/>
    </source>
</evidence>
<evidence type="ECO:0000313" key="5">
    <source>
        <dbReference type="EMBL" id="MDQ0008340.1"/>
    </source>
</evidence>